<proteinExistence type="predicted"/>
<dbReference type="OrthoDB" id="5637at2"/>
<dbReference type="Gene3D" id="3.90.640.20">
    <property type="entry name" value="Heat-shock cognate protein, ATPase"/>
    <property type="match status" value="1"/>
</dbReference>
<evidence type="ECO:0000313" key="4">
    <source>
        <dbReference type="Proteomes" id="UP000198304"/>
    </source>
</evidence>
<evidence type="ECO:0008006" key="5">
    <source>
        <dbReference type="Google" id="ProtNLM"/>
    </source>
</evidence>
<reference evidence="3 4" key="1">
    <citation type="submission" date="2017-06" db="EMBL/GenBank/DDBJ databases">
        <authorList>
            <person name="Kim H.J."/>
            <person name="Triplett B.A."/>
        </authorList>
    </citation>
    <scope>NUCLEOTIDE SEQUENCE [LARGE SCALE GENOMIC DNA]</scope>
    <source>
        <strain evidence="3 4">SCA</strain>
    </source>
</reference>
<evidence type="ECO:0000313" key="3">
    <source>
        <dbReference type="EMBL" id="SNS75885.1"/>
    </source>
</evidence>
<dbReference type="Pfam" id="PF13739">
    <property type="entry name" value="PdaC"/>
    <property type="match status" value="1"/>
</dbReference>
<dbReference type="Gene3D" id="3.30.565.40">
    <property type="entry name" value="Fervidobacterium nodosum Rt17-B1 like"/>
    <property type="match status" value="1"/>
</dbReference>
<dbReference type="InterPro" id="IPR021729">
    <property type="entry name" value="DUF3298"/>
</dbReference>
<evidence type="ECO:0000259" key="2">
    <source>
        <dbReference type="Pfam" id="PF13739"/>
    </source>
</evidence>
<dbReference type="InterPro" id="IPR025303">
    <property type="entry name" value="PdaC"/>
</dbReference>
<dbReference type="Proteomes" id="UP000198304">
    <property type="component" value="Unassembled WGS sequence"/>
</dbReference>
<dbReference type="RefSeq" id="WP_089284054.1">
    <property type="nucleotide sequence ID" value="NZ_FZOJ01000020.1"/>
</dbReference>
<dbReference type="AlphaFoldDB" id="A0A239H3Z6"/>
<feature type="domain" description="Deacetylase PdaC" evidence="2">
    <location>
        <begin position="20"/>
        <end position="96"/>
    </location>
</feature>
<organism evidence="3 4">
    <name type="scientific">Anaerovirgula multivorans</name>
    <dbReference type="NCBI Taxonomy" id="312168"/>
    <lineage>
        <taxon>Bacteria</taxon>
        <taxon>Bacillati</taxon>
        <taxon>Bacillota</taxon>
        <taxon>Clostridia</taxon>
        <taxon>Peptostreptococcales</taxon>
        <taxon>Natronincolaceae</taxon>
        <taxon>Anaerovirgula</taxon>
    </lineage>
</organism>
<accession>A0A239H3Z6</accession>
<protein>
    <recommendedName>
        <fullName evidence="5">DUF3298 domain-containing protein</fullName>
    </recommendedName>
</protein>
<keyword evidence="4" id="KW-1185">Reference proteome</keyword>
<dbReference type="EMBL" id="FZOJ01000020">
    <property type="protein sequence ID" value="SNS75885.1"/>
    <property type="molecule type" value="Genomic_DNA"/>
</dbReference>
<gene>
    <name evidence="3" type="ORF">SAMN05446037_10201</name>
</gene>
<sequence>MIKEEGKAKIEKRKLIRHRIGLTYPDIIGLDNEDIQQAINGTIQEEIYKMIIEQGYEEDYTKEIWGDYKVELNEYNLLSVLIYIHSYSKGAAHGLTALKAINFDLQSGKTYELADLFIKNSGYVNKINELIKEEMVEKDIPMLVEFETIDKKQDFYLTKEALTVFFQLYEYTPYAYGIPEFGIPYNELEDIVNKQGPLKFIATSK</sequence>
<dbReference type="Pfam" id="PF11738">
    <property type="entry name" value="DUF3298"/>
    <property type="match status" value="1"/>
</dbReference>
<evidence type="ECO:0000259" key="1">
    <source>
        <dbReference type="Pfam" id="PF11738"/>
    </source>
</evidence>
<feature type="domain" description="DUF3298" evidence="1">
    <location>
        <begin position="114"/>
        <end position="186"/>
    </location>
</feature>
<dbReference type="InterPro" id="IPR037126">
    <property type="entry name" value="PdaC/RsiV-like_sf"/>
</dbReference>
<name>A0A239H3Z6_9FIRM</name>